<dbReference type="Proteomes" id="UP000831787">
    <property type="component" value="Chromosome"/>
</dbReference>
<protein>
    <submittedName>
        <fullName evidence="7">Exopolysaccharide biosynthesis protein</fullName>
    </submittedName>
</protein>
<feature type="domain" description="Glycosyl transferase family 28 C-terminal" evidence="6">
    <location>
        <begin position="11"/>
        <end position="127"/>
    </location>
</feature>
<dbReference type="PANTHER" id="PTHR12867:SF6">
    <property type="entry name" value="N-ACETYLGLUCOSAMINYLDIPHOSPHODOLICHOL N-ACETYLGLUCOSAMINYLTRANSFERASE"/>
    <property type="match status" value="1"/>
</dbReference>
<keyword evidence="3" id="KW-0328">Glycosyltransferase</keyword>
<evidence type="ECO:0000313" key="7">
    <source>
        <dbReference type="EMBL" id="UOQ45703.1"/>
    </source>
</evidence>
<dbReference type="PANTHER" id="PTHR12867">
    <property type="entry name" value="GLYCOSYL TRANSFERASE-RELATED"/>
    <property type="match status" value="1"/>
</dbReference>
<evidence type="ECO:0000313" key="8">
    <source>
        <dbReference type="Proteomes" id="UP000831787"/>
    </source>
</evidence>
<comment type="subcellular location">
    <subcellularLocation>
        <location evidence="1">Endoplasmic reticulum</location>
    </subcellularLocation>
</comment>
<organism evidence="7 8">
    <name type="scientific">Halobacillus salinarum</name>
    <dbReference type="NCBI Taxonomy" id="2932257"/>
    <lineage>
        <taxon>Bacteria</taxon>
        <taxon>Bacillati</taxon>
        <taxon>Bacillota</taxon>
        <taxon>Bacilli</taxon>
        <taxon>Bacillales</taxon>
        <taxon>Bacillaceae</taxon>
        <taxon>Halobacillus</taxon>
    </lineage>
</organism>
<keyword evidence="4" id="KW-0808">Transferase</keyword>
<sequence>MENLKKTGAIEDEIIVQNGNTKYESDVMTLKPFVSYDEMDELFEKARLIITHAGTGSVTTGLKKGKKVIAVARLKKYGEHNDDHQLELVDVFLDQGHILSWNEGESLQKVIEQTEAFEPMPFQSGRQRMFSIIEDFINEA</sequence>
<dbReference type="EMBL" id="CP095073">
    <property type="protein sequence ID" value="UOQ45703.1"/>
    <property type="molecule type" value="Genomic_DNA"/>
</dbReference>
<dbReference type="Pfam" id="PF04101">
    <property type="entry name" value="Glyco_tran_28_C"/>
    <property type="match status" value="1"/>
</dbReference>
<evidence type="ECO:0000256" key="4">
    <source>
        <dbReference type="ARBA" id="ARBA00022679"/>
    </source>
</evidence>
<evidence type="ECO:0000256" key="5">
    <source>
        <dbReference type="ARBA" id="ARBA00022824"/>
    </source>
</evidence>
<accession>A0ABY4ENH8</accession>
<evidence type="ECO:0000259" key="6">
    <source>
        <dbReference type="Pfam" id="PF04101"/>
    </source>
</evidence>
<gene>
    <name evidence="7" type="ORF">MUN89_07170</name>
</gene>
<keyword evidence="8" id="KW-1185">Reference proteome</keyword>
<evidence type="ECO:0000256" key="2">
    <source>
        <dbReference type="ARBA" id="ARBA00006962"/>
    </source>
</evidence>
<evidence type="ECO:0000256" key="3">
    <source>
        <dbReference type="ARBA" id="ARBA00022676"/>
    </source>
</evidence>
<dbReference type="InterPro" id="IPR039042">
    <property type="entry name" value="Alg13-like"/>
</dbReference>
<name>A0ABY4ENH8_9BACI</name>
<keyword evidence="5" id="KW-0256">Endoplasmic reticulum</keyword>
<dbReference type="RefSeq" id="WP_244712530.1">
    <property type="nucleotide sequence ID" value="NZ_CP095073.1"/>
</dbReference>
<dbReference type="Gene3D" id="3.40.50.2000">
    <property type="entry name" value="Glycogen Phosphorylase B"/>
    <property type="match status" value="1"/>
</dbReference>
<comment type="similarity">
    <text evidence="2">Belongs to the glycosyltransferase 28 family.</text>
</comment>
<proteinExistence type="inferred from homology"/>
<evidence type="ECO:0000256" key="1">
    <source>
        <dbReference type="ARBA" id="ARBA00004240"/>
    </source>
</evidence>
<dbReference type="InterPro" id="IPR007235">
    <property type="entry name" value="Glyco_trans_28_C"/>
</dbReference>
<reference evidence="7 8" key="1">
    <citation type="submission" date="2022-04" db="EMBL/GenBank/DDBJ databases">
        <title>Halobacillus sp. isolated from saltern.</title>
        <authorList>
            <person name="Won M."/>
            <person name="Lee C.-M."/>
            <person name="Woen H.-Y."/>
            <person name="Kwon S.-W."/>
        </authorList>
    </citation>
    <scope>NUCLEOTIDE SEQUENCE [LARGE SCALE GENOMIC DNA]</scope>
    <source>
        <strain evidence="7 8">SSBR10-3</strain>
    </source>
</reference>